<sequence length="207" mass="23472">MLCLFCSLGCGPSDPEPIREVQAVTGHLSYRSDTRRLTADLILPDSTTRPPIFQGKIMEPLHRLPDRRFRFAEEVDLRRPIRFTLEDGEEDARFSLRLSAVHSDSLPDTLHRTATTEFAVAERGLAENESLVVSFQPEGRGAEQRILLTGPSRQGSVTLTTPTLEDLAPGNYAVYLIKQQRFRDQQDYLKVSLLTEYYTPTRHVVVE</sequence>
<evidence type="ECO:0000313" key="2">
    <source>
        <dbReference type="Proteomes" id="UP000837803"/>
    </source>
</evidence>
<keyword evidence="2" id="KW-1185">Reference proteome</keyword>
<comment type="caution">
    <text evidence="1">The sequence shown here is derived from an EMBL/GenBank/DDBJ whole genome shotgun (WGS) entry which is preliminary data.</text>
</comment>
<evidence type="ECO:0008006" key="3">
    <source>
        <dbReference type="Google" id="ProtNLM"/>
    </source>
</evidence>
<protein>
    <recommendedName>
        <fullName evidence="3">DUF4397 domain-containing protein</fullName>
    </recommendedName>
</protein>
<reference evidence="1" key="1">
    <citation type="submission" date="2021-12" db="EMBL/GenBank/DDBJ databases">
        <authorList>
            <person name="Rodrigo-Torres L."/>
            <person name="Arahal R. D."/>
            <person name="Lucena T."/>
        </authorList>
    </citation>
    <scope>NUCLEOTIDE SEQUENCE</scope>
    <source>
        <strain evidence="1">CECT 8419</strain>
    </source>
</reference>
<dbReference type="Proteomes" id="UP000837803">
    <property type="component" value="Unassembled WGS sequence"/>
</dbReference>
<name>A0ABM9B479_9BACT</name>
<evidence type="ECO:0000313" key="1">
    <source>
        <dbReference type="EMBL" id="CAH1002139.1"/>
    </source>
</evidence>
<gene>
    <name evidence="1" type="ORF">LEM8419_03056</name>
</gene>
<dbReference type="EMBL" id="CAKLPZ010000004">
    <property type="protein sequence ID" value="CAH1002139.1"/>
    <property type="molecule type" value="Genomic_DNA"/>
</dbReference>
<accession>A0ABM9B479</accession>
<proteinExistence type="predicted"/>
<dbReference type="RefSeq" id="WP_238751996.1">
    <property type="nucleotide sequence ID" value="NZ_CAKLPZ010000004.1"/>
</dbReference>
<organism evidence="1 2">
    <name type="scientific">Neolewinella maritima</name>
    <dbReference type="NCBI Taxonomy" id="1383882"/>
    <lineage>
        <taxon>Bacteria</taxon>
        <taxon>Pseudomonadati</taxon>
        <taxon>Bacteroidota</taxon>
        <taxon>Saprospiria</taxon>
        <taxon>Saprospirales</taxon>
        <taxon>Lewinellaceae</taxon>
        <taxon>Neolewinella</taxon>
    </lineage>
</organism>